<feature type="domain" description="Nucleoporin Nup188 N-terminal subdomain III" evidence="12">
    <location>
        <begin position="555"/>
        <end position="933"/>
    </location>
</feature>
<comment type="subcellular location">
    <subcellularLocation>
        <location evidence="1">Nucleus</location>
        <location evidence="1">Nuclear pore complex</location>
    </subcellularLocation>
</comment>
<organism evidence="13 14">
    <name type="scientific">Yarrowia lipolytica</name>
    <name type="common">Candida lipolytica</name>
    <dbReference type="NCBI Taxonomy" id="4952"/>
    <lineage>
        <taxon>Eukaryota</taxon>
        <taxon>Fungi</taxon>
        <taxon>Dikarya</taxon>
        <taxon>Ascomycota</taxon>
        <taxon>Saccharomycotina</taxon>
        <taxon>Dipodascomycetes</taxon>
        <taxon>Dipodascales</taxon>
        <taxon>Dipodascales incertae sedis</taxon>
        <taxon>Yarrowia</taxon>
    </lineage>
</organism>
<keyword evidence="4" id="KW-0653">Protein transport</keyword>
<dbReference type="Proteomes" id="UP000256601">
    <property type="component" value="Unassembled WGS sequence"/>
</dbReference>
<evidence type="ECO:0000259" key="11">
    <source>
        <dbReference type="Pfam" id="PF18378"/>
    </source>
</evidence>
<dbReference type="InterPro" id="IPR018864">
    <property type="entry name" value="Nucleoporin_Nup188_N"/>
</dbReference>
<evidence type="ECO:0000256" key="1">
    <source>
        <dbReference type="ARBA" id="ARBA00004567"/>
    </source>
</evidence>
<evidence type="ECO:0000256" key="4">
    <source>
        <dbReference type="ARBA" id="ARBA00022927"/>
    </source>
</evidence>
<keyword evidence="2" id="KW-0813">Transport</keyword>
<feature type="domain" description="Nucleoporin Nup188 N-terminal" evidence="10">
    <location>
        <begin position="74"/>
        <end position="506"/>
    </location>
</feature>
<keyword evidence="5" id="KW-0811">Translocation</keyword>
<evidence type="ECO:0000259" key="10">
    <source>
        <dbReference type="Pfam" id="PF10487"/>
    </source>
</evidence>
<dbReference type="GO" id="GO:0006606">
    <property type="term" value="P:protein import into nucleus"/>
    <property type="evidence" value="ECO:0007669"/>
    <property type="project" value="TreeGrafter"/>
</dbReference>
<dbReference type="EMBL" id="KZ859024">
    <property type="protein sequence ID" value="RDW24710.1"/>
    <property type="molecule type" value="Genomic_DNA"/>
</dbReference>
<dbReference type="GO" id="GO:0006405">
    <property type="term" value="P:RNA export from nucleus"/>
    <property type="evidence" value="ECO:0007669"/>
    <property type="project" value="TreeGrafter"/>
</dbReference>
<protein>
    <recommendedName>
        <fullName evidence="9">Nucleoporin NUP188</fullName>
    </recommendedName>
</protein>
<dbReference type="Pfam" id="PF18378">
    <property type="entry name" value="Nup188_C"/>
    <property type="match status" value="1"/>
</dbReference>
<evidence type="ECO:0000256" key="6">
    <source>
        <dbReference type="ARBA" id="ARBA00023132"/>
    </source>
</evidence>
<sequence length="1548" mass="172938">MASLWTYESVYYLLKSGRASEDQKQSLHTFLTANLKDLQTCCDPICDPTVLAAVRFEEDRKGNDVHKKAGETTKTKIEQVKKLKDTSINGSTVKVPEEAVKDAELVLNHLNVSVAEAVRVVMSFPFGTTDDAKRVRLYTNRILSERRFKVQVVSELFYMSSRLAKANGNLGDLPDEFARKIHTKGFSSHVLEQLVRNANLSTYCRREKEPLVAGKKYESATDILGLLRFASQRLQVEILKLAYNGYYFFDENPSAADVKQWFESLDNLPFLGEYSEAFCYSILISLVLLDLDQMFDVPSDLDDRVDPPETDEPIPDNVYFKDPATLTAVNNIIQEHMNEELWSPIVLAWSHVLQRVTFRQEETNDRALVPFIDQVSADCNGQSPYIVCTQLANQSLNRGVLAVTQSAYRGLAKSAEHTMVFMSLCRASFRLVPLTEAFAELVATVLGPYPGYCRYLLENTLKIRDAMLIALSRFPFDIEPFLYIMLAMDGETAFTEVYQMRTLMQQLLPGFKDYTFSETDTNIVTLTGGVPVFPEFVIPPGTSGTLVPGDNIPPLVMWATEFNGWAYLGKLLSQLSGRTAALIIKLMRKVISKVDAEVADELLRSASMWEEDIVEVIAKHLVDAYANQHIFVATESVKFFTALCRIQPDRIWPFLSRAGILAQNGRPGFAAMVLGSTEIVNGEYSLTLALLDLADTLVENAVASSIDSKVSAKVQSDVLHKLTRHYIDVFESCSYWKYVNKDQRVELMSKSVRMFQQTVHYAFAMDNVVPVLRASAEYILEGFLTSTGEDLGPQRPLLTCLDSTSVEWVNASLEFLTKIVEARTNLELAPSVLEKQLFLASPQLVELYQQFPFHKKVIDLMTALVDSSWVDCEQPSLLAHLGQFHSQLLLKSLIASMENNLETTETVIGICAFFGAVVDGSSRQDGLSILLVTEKDSLLEVLETKALESKDYSSRVFVHVIKAIALARNTWSTVTKTSKDRLTKLVGKMVEVVDSVPLQLPQEIRSPKKSSNKTVTVEAAYQRFSAAKAVQVIAQELFKDPETVGALIKSKWGSKMLKLTKSFSSIQLYRSSLHGNLIRNFHAKWNMELFQFRKKDPEYYGSSFVYDLEDMNAVFGPSLGEFESEIAEANLNLSLVNSETELSLAWGQLLVVAIDVKIAESLGDIVVALMEISLGGMIAPVFEGVYNARLEVIFHILKSPELKDVDVTEGLKLCWAILESTDVSFLSSLSGTSRLYKPVLRSISILVRKALENPEADMAQVLHGISDIVLAKGSYALANAIQYDVSHKGHSGETVDVDFLIEDLRIMVVLLRNLLSFENTCVPVSLAQFALKIQDTGSIRSLLSLYSYSQEIDPVFGELTLLFLLELLQNDQLSEQVVLNGLVGALTEAPISREIQKGSLHQGRLYYIWIRGILPIMLTVLVRLGGRISPEITMLLSFFQLQIETAIRNLMEPVTISLSFVDELQQIVVLLQVVPNDLKDTYKPIILDGIAYLQKHPKLLASLTTVGNTQEQQLHEDVNANGISKLVTKILDRLAEVATLGGEGIEEY</sequence>
<dbReference type="GO" id="GO:0051028">
    <property type="term" value="P:mRNA transport"/>
    <property type="evidence" value="ECO:0007669"/>
    <property type="project" value="UniProtKB-KW"/>
</dbReference>
<dbReference type="VEuPathDB" id="FungiDB:YALI0_F13519g"/>
<dbReference type="PANTHER" id="PTHR31431:SF1">
    <property type="entry name" value="NUCLEOPORIN NUP188"/>
    <property type="match status" value="1"/>
</dbReference>
<name>A0A371C403_YARLL</name>
<evidence type="ECO:0000256" key="7">
    <source>
        <dbReference type="ARBA" id="ARBA00023242"/>
    </source>
</evidence>
<evidence type="ECO:0000256" key="8">
    <source>
        <dbReference type="ARBA" id="ARBA00038387"/>
    </source>
</evidence>
<comment type="similarity">
    <text evidence="8">Belongs to the Nup188 family.</text>
</comment>
<dbReference type="InterPro" id="IPR048883">
    <property type="entry name" value="Nup188_N-subdom_III"/>
</dbReference>
<evidence type="ECO:0000256" key="3">
    <source>
        <dbReference type="ARBA" id="ARBA00022816"/>
    </source>
</evidence>
<dbReference type="Pfam" id="PF21093">
    <property type="entry name" value="Nup188_N-subdom_III"/>
    <property type="match status" value="1"/>
</dbReference>
<dbReference type="InterPro" id="IPR044840">
    <property type="entry name" value="Nup188"/>
</dbReference>
<gene>
    <name evidence="13" type="ORF">B0I71DRAFT_165953</name>
</gene>
<evidence type="ECO:0000256" key="9">
    <source>
        <dbReference type="ARBA" id="ARBA00040174"/>
    </source>
</evidence>
<reference evidence="13 14" key="1">
    <citation type="submission" date="2018-07" db="EMBL/GenBank/DDBJ databases">
        <title>Draft Genome Assemblies for Five Robust Yarrowia lipolytica Strains Exhibiting High Lipid Production and Pentose Sugar Utilization and Sugar Alcohol Secretion from Undetoxified Lignocellulosic Biomass Hydrolysates.</title>
        <authorList>
            <consortium name="DOE Joint Genome Institute"/>
            <person name="Walker C."/>
            <person name="Ryu S."/>
            <person name="Na H."/>
            <person name="Zane M."/>
            <person name="LaButti K."/>
            <person name="Lipzen A."/>
            <person name="Haridas S."/>
            <person name="Barry K."/>
            <person name="Grigoriev I.V."/>
            <person name="Quarterman J."/>
            <person name="Slininger P."/>
            <person name="Dien B."/>
            <person name="Trinh C.T."/>
        </authorList>
    </citation>
    <scope>NUCLEOTIDE SEQUENCE [LARGE SCALE GENOMIC DNA]</scope>
    <source>
        <strain evidence="13 14">YB392</strain>
    </source>
</reference>
<dbReference type="GO" id="GO:0017056">
    <property type="term" value="F:structural constituent of nuclear pore"/>
    <property type="evidence" value="ECO:0007669"/>
    <property type="project" value="InterPro"/>
</dbReference>
<dbReference type="Pfam" id="PF10487">
    <property type="entry name" value="Nup188_N"/>
    <property type="match status" value="1"/>
</dbReference>
<feature type="domain" description="Nuclear pore protein Nup188 C-terminal" evidence="11">
    <location>
        <begin position="1298"/>
        <end position="1459"/>
    </location>
</feature>
<dbReference type="VEuPathDB" id="FungiDB:YALI1_F18081g"/>
<evidence type="ECO:0000256" key="2">
    <source>
        <dbReference type="ARBA" id="ARBA00022448"/>
    </source>
</evidence>
<keyword evidence="7" id="KW-0539">Nucleus</keyword>
<evidence type="ECO:0000313" key="13">
    <source>
        <dbReference type="EMBL" id="RDW24710.1"/>
    </source>
</evidence>
<accession>A0A371C403</accession>
<keyword evidence="3" id="KW-0509">mRNA transport</keyword>
<keyword evidence="6" id="KW-0906">Nuclear pore complex</keyword>
<evidence type="ECO:0000256" key="5">
    <source>
        <dbReference type="ARBA" id="ARBA00023010"/>
    </source>
</evidence>
<dbReference type="PANTHER" id="PTHR31431">
    <property type="entry name" value="NUCLEOPORIN NUP188 HOMOLOG"/>
    <property type="match status" value="1"/>
</dbReference>
<evidence type="ECO:0000259" key="12">
    <source>
        <dbReference type="Pfam" id="PF21093"/>
    </source>
</evidence>
<dbReference type="InterPro" id="IPR041634">
    <property type="entry name" value="Nup188_C"/>
</dbReference>
<evidence type="ECO:0000313" key="14">
    <source>
        <dbReference type="Proteomes" id="UP000256601"/>
    </source>
</evidence>
<dbReference type="GO" id="GO:0044611">
    <property type="term" value="C:nuclear pore inner ring"/>
    <property type="evidence" value="ECO:0007669"/>
    <property type="project" value="TreeGrafter"/>
</dbReference>
<proteinExistence type="inferred from homology"/>
<dbReference type="Gene3D" id="1.25.10.70">
    <property type="match status" value="1"/>
</dbReference>